<dbReference type="InterPro" id="IPR045596">
    <property type="entry name" value="DUF6459"/>
</dbReference>
<accession>A0A6J6NHD0</accession>
<proteinExistence type="predicted"/>
<dbReference type="EMBL" id="CAFBAA010000004">
    <property type="protein sequence ID" value="CAB4841093.1"/>
    <property type="molecule type" value="Genomic_DNA"/>
</dbReference>
<dbReference type="Pfam" id="PF20060">
    <property type="entry name" value="DUF6459"/>
    <property type="match status" value="1"/>
</dbReference>
<dbReference type="EMBL" id="CAEZXB010000002">
    <property type="protein sequence ID" value="CAB4666682.1"/>
    <property type="molecule type" value="Genomic_DNA"/>
</dbReference>
<organism evidence="2">
    <name type="scientific">freshwater metagenome</name>
    <dbReference type="NCBI Taxonomy" id="449393"/>
    <lineage>
        <taxon>unclassified sequences</taxon>
        <taxon>metagenomes</taxon>
        <taxon>ecological metagenomes</taxon>
    </lineage>
</organism>
<reference evidence="2" key="1">
    <citation type="submission" date="2020-05" db="EMBL/GenBank/DDBJ databases">
        <authorList>
            <person name="Chiriac C."/>
            <person name="Salcher M."/>
            <person name="Ghai R."/>
            <person name="Kavagutti S V."/>
        </authorList>
    </citation>
    <scope>NUCLEOTIDE SEQUENCE</scope>
</reference>
<evidence type="ECO:0000313" key="2">
    <source>
        <dbReference type="EMBL" id="CAB4685757.1"/>
    </source>
</evidence>
<evidence type="ECO:0000313" key="3">
    <source>
        <dbReference type="EMBL" id="CAB4841093.1"/>
    </source>
</evidence>
<dbReference type="AlphaFoldDB" id="A0A6J6NHD0"/>
<gene>
    <name evidence="1" type="ORF">UFOPK2342_00172</name>
    <name evidence="2" type="ORF">UFOPK2423_00248</name>
    <name evidence="3" type="ORF">UFOPK3266_00308</name>
    <name evidence="4" type="ORF">UFOPK4367_00129</name>
</gene>
<dbReference type="EMBL" id="CAEZXN010000003">
    <property type="protein sequence ID" value="CAB4685757.1"/>
    <property type="molecule type" value="Genomic_DNA"/>
</dbReference>
<dbReference type="EMBL" id="CAFBRC010000005">
    <property type="protein sequence ID" value="CAB5071407.1"/>
    <property type="molecule type" value="Genomic_DNA"/>
</dbReference>
<sequence>MATALAHSVSSAPELDLKPHRRDTGVRLFPTPTLEIVHHAELDLGLEESAFPLHLVSDPDFDAQPTPRAALPHPRIWAGKYSQAALEVLAGRRNVAQLVRWSNRPVYAHLERRYGQLKGMPRVMKVHLCEPADGIAEASVLFALDQRVRAVAMRLEGLDGRWMTTSFIVG</sequence>
<evidence type="ECO:0000313" key="4">
    <source>
        <dbReference type="EMBL" id="CAB5071407.1"/>
    </source>
</evidence>
<protein>
    <submittedName>
        <fullName evidence="2">Unannotated protein</fullName>
    </submittedName>
</protein>
<name>A0A6J6NHD0_9ZZZZ</name>
<evidence type="ECO:0000313" key="1">
    <source>
        <dbReference type="EMBL" id="CAB4666682.1"/>
    </source>
</evidence>